<evidence type="ECO:0000256" key="9">
    <source>
        <dbReference type="HAMAP-Rule" id="MF_00148"/>
    </source>
</evidence>
<organism evidence="13 14">
    <name type="scientific">Pelobacter propionicus (strain DSM 2379 / NBRC 103807 / OttBd1)</name>
    <dbReference type="NCBI Taxonomy" id="338966"/>
    <lineage>
        <taxon>Bacteria</taxon>
        <taxon>Pseudomonadati</taxon>
        <taxon>Thermodesulfobacteriota</taxon>
        <taxon>Desulfuromonadia</taxon>
        <taxon>Desulfuromonadales</taxon>
        <taxon>Desulfuromonadaceae</taxon>
        <taxon>Pelobacter</taxon>
    </lineage>
</organism>
<evidence type="ECO:0000313" key="13">
    <source>
        <dbReference type="EMBL" id="ABK97860.1"/>
    </source>
</evidence>
<comment type="subcellular location">
    <subcellularLocation>
        <location evidence="9">Cytoplasm</location>
    </subcellularLocation>
</comment>
<dbReference type="eggNOG" id="COG0692">
    <property type="taxonomic scope" value="Bacteria"/>
</dbReference>
<protein>
    <recommendedName>
        <fullName evidence="5 9">Uracil-DNA glycosylase</fullName>
        <shortName evidence="9">UDG</shortName>
        <ecNumber evidence="4 9">3.2.2.27</ecNumber>
    </recommendedName>
</protein>
<evidence type="ECO:0000256" key="8">
    <source>
        <dbReference type="ARBA" id="ARBA00023204"/>
    </source>
</evidence>
<dbReference type="Pfam" id="PF03167">
    <property type="entry name" value="UDG"/>
    <property type="match status" value="1"/>
</dbReference>
<dbReference type="InterPro" id="IPR036895">
    <property type="entry name" value="Uracil-DNA_glycosylase-like_sf"/>
</dbReference>
<accession>A1AKJ0</accession>
<reference evidence="13 14" key="1">
    <citation type="submission" date="2006-10" db="EMBL/GenBank/DDBJ databases">
        <title>Complete sequence of chromosome of Pelobacter propionicus DSM 2379.</title>
        <authorList>
            <consortium name="US DOE Joint Genome Institute"/>
            <person name="Copeland A."/>
            <person name="Lucas S."/>
            <person name="Lapidus A."/>
            <person name="Barry K."/>
            <person name="Detter J.C."/>
            <person name="Glavina del Rio T."/>
            <person name="Hammon N."/>
            <person name="Israni S."/>
            <person name="Dalin E."/>
            <person name="Tice H."/>
            <person name="Pitluck S."/>
            <person name="Saunders E."/>
            <person name="Brettin T."/>
            <person name="Bruce D."/>
            <person name="Han C."/>
            <person name="Tapia R."/>
            <person name="Schmutz J."/>
            <person name="Larimer F."/>
            <person name="Land M."/>
            <person name="Hauser L."/>
            <person name="Kyrpides N."/>
            <person name="Kim E."/>
            <person name="Lovley D."/>
            <person name="Richardson P."/>
        </authorList>
    </citation>
    <scope>NUCLEOTIDE SEQUENCE [LARGE SCALE GENOMIC DNA]</scope>
    <source>
        <strain evidence="14">DSM 2379 / NBRC 103807 / OttBd1</strain>
    </source>
</reference>
<evidence type="ECO:0000256" key="6">
    <source>
        <dbReference type="ARBA" id="ARBA00022763"/>
    </source>
</evidence>
<sequence length="211" mass="23553">MKRWLQEVPELASHPVLAKVYSARKKSVIYPAPEKVYCALQLTDFDRVRVVLFGQDPYHGAGQAQGLAFSVPDGLKVPPSLRNIHKELDRDLGVTCNRSSDLSHWAKQGVLLLNTVLTVEAGKARSHQGWGWEEVTDAIIRSLNVRREHLVFLLWGNDAKKKISLIDIGRHTVLSTSHPSGFSAYRGFFGCGHFSQVNKTLVGLGQEPICW</sequence>
<proteinExistence type="inferred from homology"/>
<dbReference type="HOGENOM" id="CLU_032162_3_0_7"/>
<dbReference type="PROSITE" id="PS00130">
    <property type="entry name" value="U_DNA_GLYCOSYLASE"/>
    <property type="match status" value="1"/>
</dbReference>
<evidence type="ECO:0000256" key="4">
    <source>
        <dbReference type="ARBA" id="ARBA00012030"/>
    </source>
</evidence>
<dbReference type="PANTHER" id="PTHR11264:SF0">
    <property type="entry name" value="URACIL-DNA GLYCOSYLASE"/>
    <property type="match status" value="1"/>
</dbReference>
<dbReference type="InterPro" id="IPR005122">
    <property type="entry name" value="Uracil-DNA_glycosylase-like"/>
</dbReference>
<evidence type="ECO:0000256" key="10">
    <source>
        <dbReference type="PROSITE-ProRule" id="PRU10072"/>
    </source>
</evidence>
<dbReference type="InterPro" id="IPR018085">
    <property type="entry name" value="Ura-DNA_Glyclase_AS"/>
</dbReference>
<dbReference type="Gene3D" id="3.40.470.10">
    <property type="entry name" value="Uracil-DNA glycosylase-like domain"/>
    <property type="match status" value="1"/>
</dbReference>
<dbReference type="NCBIfam" id="NF003589">
    <property type="entry name" value="PRK05254.1-2"/>
    <property type="match status" value="1"/>
</dbReference>
<comment type="similarity">
    <text evidence="3 9 11">Belongs to the uracil-DNA glycosylase (UDG) superfamily. UNG family.</text>
</comment>
<evidence type="ECO:0000256" key="7">
    <source>
        <dbReference type="ARBA" id="ARBA00022801"/>
    </source>
</evidence>
<dbReference type="HAMAP" id="MF_00148">
    <property type="entry name" value="UDG"/>
    <property type="match status" value="1"/>
</dbReference>
<evidence type="ECO:0000256" key="1">
    <source>
        <dbReference type="ARBA" id="ARBA00001400"/>
    </source>
</evidence>
<dbReference type="EMBL" id="CP000482">
    <property type="protein sequence ID" value="ABK97860.1"/>
    <property type="molecule type" value="Genomic_DNA"/>
</dbReference>
<dbReference type="PANTHER" id="PTHR11264">
    <property type="entry name" value="URACIL-DNA GLYCOSYLASE"/>
    <property type="match status" value="1"/>
</dbReference>
<gene>
    <name evidence="9" type="primary">ung</name>
    <name evidence="13" type="ordered locus">Ppro_0224</name>
</gene>
<keyword evidence="7 9" id="KW-0378">Hydrolase</keyword>
<dbReference type="GO" id="GO:0097510">
    <property type="term" value="P:base-excision repair, AP site formation via deaminated base removal"/>
    <property type="evidence" value="ECO:0007669"/>
    <property type="project" value="TreeGrafter"/>
</dbReference>
<dbReference type="SUPFAM" id="SSF52141">
    <property type="entry name" value="Uracil-DNA glycosylase-like"/>
    <property type="match status" value="1"/>
</dbReference>
<evidence type="ECO:0000313" key="14">
    <source>
        <dbReference type="Proteomes" id="UP000006732"/>
    </source>
</evidence>
<dbReference type="NCBIfam" id="NF003591">
    <property type="entry name" value="PRK05254.1-4"/>
    <property type="match status" value="1"/>
</dbReference>
<dbReference type="SMART" id="SM00987">
    <property type="entry name" value="UreE_C"/>
    <property type="match status" value="1"/>
</dbReference>
<dbReference type="NCBIfam" id="NF003592">
    <property type="entry name" value="PRK05254.1-5"/>
    <property type="match status" value="1"/>
</dbReference>
<keyword evidence="6 9" id="KW-0227">DNA damage</keyword>
<dbReference type="Proteomes" id="UP000006732">
    <property type="component" value="Chromosome"/>
</dbReference>
<evidence type="ECO:0000256" key="11">
    <source>
        <dbReference type="RuleBase" id="RU003780"/>
    </source>
</evidence>
<dbReference type="EC" id="3.2.2.27" evidence="4 9"/>
<keyword evidence="14" id="KW-1185">Reference proteome</keyword>
<dbReference type="NCBIfam" id="NF003588">
    <property type="entry name" value="PRK05254.1-1"/>
    <property type="match status" value="1"/>
</dbReference>
<name>A1AKJ0_PELPD</name>
<evidence type="ECO:0000256" key="2">
    <source>
        <dbReference type="ARBA" id="ARBA00002631"/>
    </source>
</evidence>
<keyword evidence="9" id="KW-0963">Cytoplasm</keyword>
<evidence type="ECO:0000256" key="3">
    <source>
        <dbReference type="ARBA" id="ARBA00008184"/>
    </source>
</evidence>
<dbReference type="AlphaFoldDB" id="A1AKJ0"/>
<keyword evidence="13" id="KW-0326">Glycosidase</keyword>
<dbReference type="SMART" id="SM00986">
    <property type="entry name" value="UDG"/>
    <property type="match status" value="1"/>
</dbReference>
<dbReference type="GO" id="GO:0005737">
    <property type="term" value="C:cytoplasm"/>
    <property type="evidence" value="ECO:0007669"/>
    <property type="project" value="UniProtKB-SubCell"/>
</dbReference>
<dbReference type="NCBIfam" id="TIGR00628">
    <property type="entry name" value="ung"/>
    <property type="match status" value="1"/>
</dbReference>
<dbReference type="STRING" id="338966.Ppro_0224"/>
<dbReference type="InterPro" id="IPR002043">
    <property type="entry name" value="UDG_fam1"/>
</dbReference>
<dbReference type="KEGG" id="ppd:Ppro_0224"/>
<dbReference type="GO" id="GO:0004844">
    <property type="term" value="F:uracil DNA N-glycosylase activity"/>
    <property type="evidence" value="ECO:0007669"/>
    <property type="project" value="UniProtKB-UniRule"/>
</dbReference>
<evidence type="ECO:0000259" key="12">
    <source>
        <dbReference type="SMART" id="SM00986"/>
    </source>
</evidence>
<feature type="active site" description="Proton acceptor" evidence="9 10">
    <location>
        <position position="56"/>
    </location>
</feature>
<feature type="domain" description="Uracil-DNA glycosylase-like" evidence="12">
    <location>
        <begin position="41"/>
        <end position="201"/>
    </location>
</feature>
<dbReference type="CDD" id="cd10027">
    <property type="entry name" value="UDG-F1-like"/>
    <property type="match status" value="1"/>
</dbReference>
<comment type="function">
    <text evidence="2 9 11">Excises uracil residues from the DNA which can arise as a result of misincorporation of dUMP residues by DNA polymerase or due to deamination of cytosine.</text>
</comment>
<evidence type="ECO:0000256" key="5">
    <source>
        <dbReference type="ARBA" id="ARBA00018429"/>
    </source>
</evidence>
<comment type="catalytic activity">
    <reaction evidence="1 9 11">
        <text>Hydrolyzes single-stranded DNA or mismatched double-stranded DNA and polynucleotides, releasing free uracil.</text>
        <dbReference type="EC" id="3.2.2.27"/>
    </reaction>
</comment>
<dbReference type="RefSeq" id="WP_011734174.1">
    <property type="nucleotide sequence ID" value="NC_008609.1"/>
</dbReference>
<dbReference type="OrthoDB" id="9804372at2"/>
<keyword evidence="8 9" id="KW-0234">DNA repair</keyword>